<dbReference type="Pfam" id="PF12172">
    <property type="entry name" value="zf-ChsH2"/>
    <property type="match status" value="1"/>
</dbReference>
<dbReference type="OrthoDB" id="7470921at2"/>
<keyword evidence="3" id="KW-0238">DNA-binding</keyword>
<reference evidence="3 4" key="1">
    <citation type="submission" date="2016-01" db="EMBL/GenBank/DDBJ databases">
        <title>The new phylogeny of the genus Mycobacterium.</title>
        <authorList>
            <person name="Tarcisio F."/>
            <person name="Conor M."/>
            <person name="Antonella G."/>
            <person name="Elisabetta G."/>
            <person name="Giulia F.S."/>
            <person name="Sara T."/>
            <person name="Anna F."/>
            <person name="Clotilde B."/>
            <person name="Roberto B."/>
            <person name="Veronica D.S."/>
            <person name="Fabio R."/>
            <person name="Monica P."/>
            <person name="Olivier J."/>
            <person name="Enrico T."/>
            <person name="Nicola S."/>
        </authorList>
    </citation>
    <scope>NUCLEOTIDE SEQUENCE [LARGE SCALE GENOMIC DNA]</scope>
    <source>
        <strain evidence="3 4">DSM 45394</strain>
    </source>
</reference>
<evidence type="ECO:0000313" key="4">
    <source>
        <dbReference type="Proteomes" id="UP000193866"/>
    </source>
</evidence>
<protein>
    <submittedName>
        <fullName evidence="3">DNA-binding protein</fullName>
    </submittedName>
</protein>
<dbReference type="InterPro" id="IPR002878">
    <property type="entry name" value="ChsH2_C"/>
</dbReference>
<dbReference type="EMBL" id="LQPG01000030">
    <property type="protein sequence ID" value="ORW09205.1"/>
    <property type="molecule type" value="Genomic_DNA"/>
</dbReference>
<comment type="caution">
    <text evidence="3">The sequence shown here is derived from an EMBL/GenBank/DDBJ whole genome shotgun (WGS) entry which is preliminary data.</text>
</comment>
<dbReference type="Pfam" id="PF01796">
    <property type="entry name" value="OB_ChsH2_C"/>
    <property type="match status" value="1"/>
</dbReference>
<dbReference type="Proteomes" id="UP000193866">
    <property type="component" value="Unassembled WGS sequence"/>
</dbReference>
<dbReference type="InterPro" id="IPR012340">
    <property type="entry name" value="NA-bd_OB-fold"/>
</dbReference>
<dbReference type="InterPro" id="IPR052513">
    <property type="entry name" value="Thioester_dehydratase-like"/>
</dbReference>
<dbReference type="SUPFAM" id="SSF50249">
    <property type="entry name" value="Nucleic acid-binding proteins"/>
    <property type="match status" value="1"/>
</dbReference>
<evidence type="ECO:0000313" key="3">
    <source>
        <dbReference type="EMBL" id="ORW09205.1"/>
    </source>
</evidence>
<dbReference type="AlphaFoldDB" id="A0A1X1YDU2"/>
<feature type="domain" description="ChsH2 C-terminal OB-fold" evidence="1">
    <location>
        <begin position="63"/>
        <end position="130"/>
    </location>
</feature>
<keyword evidence="4" id="KW-1185">Reference proteome</keyword>
<sequence>MTGTYERPPFRLVAPPAPGSEAFWTGGRSGELLIMRCHTCARFFHPPAPVCWRCRSRDVAPEAVSGKGRIAAFTVNRQAWIPGFDPPYIVVMVELADEPDVRLISNLVGVSIGDTGVAAQIGMPVEVCFEEWTPLGGEETVWVPLFRPAEAAP</sequence>
<accession>A0A1X1YDU2</accession>
<dbReference type="Gene3D" id="6.10.30.10">
    <property type="match status" value="1"/>
</dbReference>
<evidence type="ECO:0000259" key="2">
    <source>
        <dbReference type="Pfam" id="PF12172"/>
    </source>
</evidence>
<dbReference type="GO" id="GO:0003677">
    <property type="term" value="F:DNA binding"/>
    <property type="evidence" value="ECO:0007669"/>
    <property type="project" value="UniProtKB-KW"/>
</dbReference>
<gene>
    <name evidence="3" type="ORF">AWC16_17690</name>
</gene>
<organism evidence="3 4">
    <name type="scientific">Mycolicibacter longobardus</name>
    <dbReference type="NCBI Taxonomy" id="1108812"/>
    <lineage>
        <taxon>Bacteria</taxon>
        <taxon>Bacillati</taxon>
        <taxon>Actinomycetota</taxon>
        <taxon>Actinomycetes</taxon>
        <taxon>Mycobacteriales</taxon>
        <taxon>Mycobacteriaceae</taxon>
        <taxon>Mycolicibacter</taxon>
    </lineage>
</organism>
<dbReference type="STRING" id="1108812.AWC16_17690"/>
<name>A0A1X1YDU2_9MYCO</name>
<dbReference type="PANTHER" id="PTHR34075">
    <property type="entry name" value="BLR3430 PROTEIN"/>
    <property type="match status" value="1"/>
</dbReference>
<evidence type="ECO:0000259" key="1">
    <source>
        <dbReference type="Pfam" id="PF01796"/>
    </source>
</evidence>
<proteinExistence type="predicted"/>
<feature type="domain" description="ChsH2 rubredoxin-like zinc ribbon" evidence="2">
    <location>
        <begin position="24"/>
        <end position="59"/>
    </location>
</feature>
<dbReference type="PANTHER" id="PTHR34075:SF5">
    <property type="entry name" value="BLR3430 PROTEIN"/>
    <property type="match status" value="1"/>
</dbReference>
<dbReference type="InterPro" id="IPR022002">
    <property type="entry name" value="ChsH2_Znr"/>
</dbReference>